<dbReference type="Pfam" id="PF12890">
    <property type="entry name" value="DHOase"/>
    <property type="match status" value="1"/>
</dbReference>
<dbReference type="InterPro" id="IPR032466">
    <property type="entry name" value="Metal_Hydrolase"/>
</dbReference>
<dbReference type="GO" id="GO:0006145">
    <property type="term" value="P:purine nucleobase catabolic process"/>
    <property type="evidence" value="ECO:0007669"/>
    <property type="project" value="TreeGrafter"/>
</dbReference>
<dbReference type="SUPFAM" id="SSF51338">
    <property type="entry name" value="Composite domain of metallo-dependent hydrolases"/>
    <property type="match status" value="1"/>
</dbReference>
<dbReference type="Gene3D" id="2.30.40.10">
    <property type="entry name" value="Urease, subunit C, domain 1"/>
    <property type="match status" value="1"/>
</dbReference>
<dbReference type="GO" id="GO:0004038">
    <property type="term" value="F:allantoinase activity"/>
    <property type="evidence" value="ECO:0007669"/>
    <property type="project" value="TreeGrafter"/>
</dbReference>
<reference evidence="3" key="1">
    <citation type="submission" date="2016-01" db="EMBL/GenBank/DDBJ databases">
        <authorList>
            <person name="Peeters C."/>
        </authorList>
    </citation>
    <scope>NUCLEOTIDE SEQUENCE [LARGE SCALE GENOMIC DNA]</scope>
    <source>
        <strain evidence="3">LMG 22937</strain>
    </source>
</reference>
<gene>
    <name evidence="3" type="ORF">AWB67_00381</name>
</gene>
<dbReference type="AlphaFoldDB" id="A0A158F888"/>
<feature type="domain" description="Dihydroorotase catalytic" evidence="2">
    <location>
        <begin position="53"/>
        <end position="236"/>
    </location>
</feature>
<evidence type="ECO:0000313" key="4">
    <source>
        <dbReference type="Proteomes" id="UP000054925"/>
    </source>
</evidence>
<dbReference type="Gene3D" id="3.20.20.140">
    <property type="entry name" value="Metal-dependent hydrolases"/>
    <property type="match status" value="1"/>
</dbReference>
<dbReference type="PANTHER" id="PTHR43668:SF2">
    <property type="entry name" value="ALLANTOINASE"/>
    <property type="match status" value="1"/>
</dbReference>
<keyword evidence="1" id="KW-0665">Pyrimidine biosynthesis</keyword>
<proteinExistence type="predicted"/>
<dbReference type="PANTHER" id="PTHR43668">
    <property type="entry name" value="ALLANTOINASE"/>
    <property type="match status" value="1"/>
</dbReference>
<name>A0A158F888_9BURK</name>
<dbReference type="InterPro" id="IPR004722">
    <property type="entry name" value="DHOase"/>
</dbReference>
<accession>A0A158F888</accession>
<dbReference type="InterPro" id="IPR011059">
    <property type="entry name" value="Metal-dep_hydrolase_composite"/>
</dbReference>
<dbReference type="GO" id="GO:0046872">
    <property type="term" value="F:metal ion binding"/>
    <property type="evidence" value="ECO:0007669"/>
    <property type="project" value="InterPro"/>
</dbReference>
<dbReference type="EMBL" id="FCOL02000002">
    <property type="protein sequence ID" value="SAL15905.1"/>
    <property type="molecule type" value="Genomic_DNA"/>
</dbReference>
<dbReference type="GO" id="GO:0005737">
    <property type="term" value="C:cytoplasm"/>
    <property type="evidence" value="ECO:0007669"/>
    <property type="project" value="TreeGrafter"/>
</dbReference>
<dbReference type="Proteomes" id="UP000054925">
    <property type="component" value="Unassembled WGS sequence"/>
</dbReference>
<dbReference type="GO" id="GO:0004151">
    <property type="term" value="F:dihydroorotase activity"/>
    <property type="evidence" value="ECO:0007669"/>
    <property type="project" value="InterPro"/>
</dbReference>
<dbReference type="SUPFAM" id="SSF51556">
    <property type="entry name" value="Metallo-dependent hydrolases"/>
    <property type="match status" value="1"/>
</dbReference>
<evidence type="ECO:0000313" key="3">
    <source>
        <dbReference type="EMBL" id="SAL15905.1"/>
    </source>
</evidence>
<dbReference type="InterPro" id="IPR050138">
    <property type="entry name" value="DHOase/Allantoinase_Hydrolase"/>
</dbReference>
<dbReference type="OrthoDB" id="9803027at2"/>
<sequence length="425" mass="45009">MKIQIQGGTLLDPSAGTERHADVFIAAGRIVAIGDAPADFNAAKTIDARGLSIAPGFVDLSARLREPGFEHKATLESEMAAALAGGVTSLVCPPDTDPVLDEPGLVEMLKFRAQKLHQAHVYPLGALTVGLKGEAITEMVELTEAGCIGFSQADNPIIDTRTLLRALQYATTYGYTVWLRPQDAYMARGGVAASGAVASRLGLSGVPVSAETIALHTIFELMRVTGARVHLSHLSSAAGVELVRVAKAEALAVSCDVTINHVHLTDVDIGYFDSQYRLDPPLRSQRDRDAIRAGLADGTIDAICSDHTPLDDDEKLLPFAEATPGSTGLELLLSLTVKWAREANLPLAKALSRITSAPADVLKLSAGRLSAGAVADLCIFDSAGDWLVDPRKLKSQGHNSPFLGYELPARVRATIVAGHVAYEAR</sequence>
<dbReference type="NCBIfam" id="NF005791">
    <property type="entry name" value="PRK07627.1"/>
    <property type="match status" value="1"/>
</dbReference>
<dbReference type="GO" id="GO:0006221">
    <property type="term" value="P:pyrimidine nucleotide biosynthetic process"/>
    <property type="evidence" value="ECO:0007669"/>
    <property type="project" value="UniProtKB-KW"/>
</dbReference>
<protein>
    <submittedName>
        <fullName evidence="3">Dihydroorotase</fullName>
    </submittedName>
</protein>
<dbReference type="InterPro" id="IPR024403">
    <property type="entry name" value="DHOase_cat"/>
</dbReference>
<dbReference type="CDD" id="cd01317">
    <property type="entry name" value="DHOase_IIa"/>
    <property type="match status" value="1"/>
</dbReference>
<comment type="caution">
    <text evidence="3">The sequence shown here is derived from an EMBL/GenBank/DDBJ whole genome shotgun (WGS) entry which is preliminary data.</text>
</comment>
<evidence type="ECO:0000259" key="2">
    <source>
        <dbReference type="Pfam" id="PF12890"/>
    </source>
</evidence>
<dbReference type="NCBIfam" id="TIGR00857">
    <property type="entry name" value="pyrC_multi"/>
    <property type="match status" value="1"/>
</dbReference>
<evidence type="ECO:0000256" key="1">
    <source>
        <dbReference type="ARBA" id="ARBA00022975"/>
    </source>
</evidence>
<organism evidence="3 4">
    <name type="scientific">Caballeronia terrestris</name>
    <dbReference type="NCBI Taxonomy" id="1226301"/>
    <lineage>
        <taxon>Bacteria</taxon>
        <taxon>Pseudomonadati</taxon>
        <taxon>Pseudomonadota</taxon>
        <taxon>Betaproteobacteria</taxon>
        <taxon>Burkholderiales</taxon>
        <taxon>Burkholderiaceae</taxon>
        <taxon>Caballeronia</taxon>
    </lineage>
</organism>
<keyword evidence="4" id="KW-1185">Reference proteome</keyword>
<dbReference type="RefSeq" id="WP_087654553.1">
    <property type="nucleotide sequence ID" value="NZ_FCOL02000002.1"/>
</dbReference>